<name>A0A1Q9D0P7_SYMMI</name>
<accession>A0A1Q9D0P7</accession>
<proteinExistence type="predicted"/>
<feature type="region of interest" description="Disordered" evidence="1">
    <location>
        <begin position="120"/>
        <end position="140"/>
    </location>
</feature>
<dbReference type="EMBL" id="LSRX01000796">
    <property type="protein sequence ID" value="OLP88748.1"/>
    <property type="molecule type" value="Genomic_DNA"/>
</dbReference>
<organism evidence="2 3">
    <name type="scientific">Symbiodinium microadriaticum</name>
    <name type="common">Dinoflagellate</name>
    <name type="synonym">Zooxanthella microadriatica</name>
    <dbReference type="NCBI Taxonomy" id="2951"/>
    <lineage>
        <taxon>Eukaryota</taxon>
        <taxon>Sar</taxon>
        <taxon>Alveolata</taxon>
        <taxon>Dinophyceae</taxon>
        <taxon>Suessiales</taxon>
        <taxon>Symbiodiniaceae</taxon>
        <taxon>Symbiodinium</taxon>
    </lineage>
</organism>
<protein>
    <submittedName>
        <fullName evidence="2">Uncharacterized protein</fullName>
    </submittedName>
</protein>
<dbReference type="OrthoDB" id="10509466at2759"/>
<gene>
    <name evidence="2" type="ORF">AK812_SmicGene29885</name>
</gene>
<reference evidence="2 3" key="1">
    <citation type="submission" date="2016-02" db="EMBL/GenBank/DDBJ databases">
        <title>Genome analysis of coral dinoflagellate symbionts highlights evolutionary adaptations to a symbiotic lifestyle.</title>
        <authorList>
            <person name="Aranda M."/>
            <person name="Li Y."/>
            <person name="Liew Y.J."/>
            <person name="Baumgarten S."/>
            <person name="Simakov O."/>
            <person name="Wilson M."/>
            <person name="Piel J."/>
            <person name="Ashoor H."/>
            <person name="Bougouffa S."/>
            <person name="Bajic V.B."/>
            <person name="Ryu T."/>
            <person name="Ravasi T."/>
            <person name="Bayer T."/>
            <person name="Micklem G."/>
            <person name="Kim H."/>
            <person name="Bhak J."/>
            <person name="Lajeunesse T.C."/>
            <person name="Voolstra C.R."/>
        </authorList>
    </citation>
    <scope>NUCLEOTIDE SEQUENCE [LARGE SCALE GENOMIC DNA]</scope>
    <source>
        <strain evidence="2 3">CCMP2467</strain>
    </source>
</reference>
<feature type="compositionally biased region" description="Basic residues" evidence="1">
    <location>
        <begin position="125"/>
        <end position="135"/>
    </location>
</feature>
<sequence>MERLHLEYESNSIQLLLKSNGPEKQQEASELFPVTAYLPFRKTVSQQGSKGPNFSGCSVSCTPDDRCSGSDPMPLPDVMLLELRAEPGFAALGEALSQDVELLPGRRGLIVLTETRREWPTSNRGTKHHPWHRSPRMPPFGQCTKKSVQQRLSGKAAPLCEPRHARSGSNPIQLLDAFLDAILRKGECGAFAFRVHGVAATAECLATGLCRARRSLAPRGTREAPVYVVKCLLERVFDRSKL</sequence>
<evidence type="ECO:0000313" key="2">
    <source>
        <dbReference type="EMBL" id="OLP88748.1"/>
    </source>
</evidence>
<evidence type="ECO:0000256" key="1">
    <source>
        <dbReference type="SAM" id="MobiDB-lite"/>
    </source>
</evidence>
<keyword evidence="3" id="KW-1185">Reference proteome</keyword>
<comment type="caution">
    <text evidence="2">The sequence shown here is derived from an EMBL/GenBank/DDBJ whole genome shotgun (WGS) entry which is preliminary data.</text>
</comment>
<dbReference type="Proteomes" id="UP000186817">
    <property type="component" value="Unassembled WGS sequence"/>
</dbReference>
<evidence type="ECO:0000313" key="3">
    <source>
        <dbReference type="Proteomes" id="UP000186817"/>
    </source>
</evidence>
<dbReference type="AlphaFoldDB" id="A0A1Q9D0P7"/>